<dbReference type="PROSITE" id="PS51195">
    <property type="entry name" value="Q_MOTIF"/>
    <property type="match status" value="1"/>
</dbReference>
<dbReference type="InterPro" id="IPR011545">
    <property type="entry name" value="DEAD/DEAH_box_helicase_dom"/>
</dbReference>
<evidence type="ECO:0000256" key="5">
    <source>
        <dbReference type="PROSITE-ProRule" id="PRU00552"/>
    </source>
</evidence>
<evidence type="ECO:0000259" key="9">
    <source>
        <dbReference type="PROSITE" id="PS51195"/>
    </source>
</evidence>
<name>A0A7C3I0D5_9SPIR</name>
<accession>A0A7C3I0D5</accession>
<dbReference type="CDD" id="cd18787">
    <property type="entry name" value="SF2_C_DEAD"/>
    <property type="match status" value="1"/>
</dbReference>
<sequence length="396" mass="44247">MITTFEQLGLAPLFIDQLLERSFSKPTLIQERVIPVLLGRRDCLFQSATGTGKTFAYLLPLIQNLLEDLLEDPGSKRGGPQLVVCGPTYELCAQIKKETDFILEGSPLKAVLLMGGANISRQIETLKKEKPQIVIGNMGRIIQLERMGKLSLKQVRQVVLDEADRLVADDLVDETSHFMSLLPRERLTVACSATIGEKARQRLIPFFREDLLDITVEDREVLQKNIEHWALYAEDRRKIGTLRSFLAATNPKKALVFFNINGQIGNVVSQLQFHKIAAAGLFGDMEKQARKKAMDDFRAGRVRVLVTSDLAARGLDIQDITQVIALDVPDSTDAYAHRAGRTGRSGKHGIMITIGDEVELQRLSKLEKKLGIVIYPKILYKGQVLAPQPIEDHDTK</sequence>
<dbReference type="GO" id="GO:0009409">
    <property type="term" value="P:response to cold"/>
    <property type="evidence" value="ECO:0007669"/>
    <property type="project" value="TreeGrafter"/>
</dbReference>
<feature type="domain" description="Helicase ATP-binding" evidence="7">
    <location>
        <begin position="34"/>
        <end position="213"/>
    </location>
</feature>
<dbReference type="Pfam" id="PF00271">
    <property type="entry name" value="Helicase_C"/>
    <property type="match status" value="1"/>
</dbReference>
<dbReference type="GO" id="GO:0005524">
    <property type="term" value="F:ATP binding"/>
    <property type="evidence" value="ECO:0007669"/>
    <property type="project" value="UniProtKB-KW"/>
</dbReference>
<dbReference type="PROSITE" id="PS51192">
    <property type="entry name" value="HELICASE_ATP_BIND_1"/>
    <property type="match status" value="1"/>
</dbReference>
<evidence type="ECO:0000256" key="2">
    <source>
        <dbReference type="ARBA" id="ARBA00022801"/>
    </source>
</evidence>
<dbReference type="GO" id="GO:0005840">
    <property type="term" value="C:ribosome"/>
    <property type="evidence" value="ECO:0007669"/>
    <property type="project" value="TreeGrafter"/>
</dbReference>
<evidence type="ECO:0000256" key="6">
    <source>
        <dbReference type="RuleBase" id="RU000492"/>
    </source>
</evidence>
<feature type="domain" description="Helicase C-terminal" evidence="8">
    <location>
        <begin position="241"/>
        <end position="386"/>
    </location>
</feature>
<dbReference type="Gene3D" id="3.40.50.300">
    <property type="entry name" value="P-loop containing nucleotide triphosphate hydrolases"/>
    <property type="match status" value="2"/>
</dbReference>
<evidence type="ECO:0000256" key="4">
    <source>
        <dbReference type="ARBA" id="ARBA00022840"/>
    </source>
</evidence>
<keyword evidence="3 6" id="KW-0347">Helicase</keyword>
<comment type="similarity">
    <text evidence="6">Belongs to the DEAD box helicase family.</text>
</comment>
<proteinExistence type="inferred from homology"/>
<dbReference type="InterPro" id="IPR050547">
    <property type="entry name" value="DEAD_box_RNA_helicases"/>
</dbReference>
<dbReference type="AlphaFoldDB" id="A0A7C3I0D5"/>
<dbReference type="CDD" id="cd00268">
    <property type="entry name" value="DEADc"/>
    <property type="match status" value="1"/>
</dbReference>
<dbReference type="Pfam" id="PF00270">
    <property type="entry name" value="DEAD"/>
    <property type="match status" value="1"/>
</dbReference>
<evidence type="ECO:0000259" key="7">
    <source>
        <dbReference type="PROSITE" id="PS51192"/>
    </source>
</evidence>
<dbReference type="PANTHER" id="PTHR47963:SF7">
    <property type="entry name" value="ATP-DEPENDENT RNA HELICASE YFML-RELATED"/>
    <property type="match status" value="1"/>
</dbReference>
<dbReference type="GO" id="GO:0033592">
    <property type="term" value="F:RNA strand annealing activity"/>
    <property type="evidence" value="ECO:0007669"/>
    <property type="project" value="TreeGrafter"/>
</dbReference>
<dbReference type="EMBL" id="DSVL01000125">
    <property type="protein sequence ID" value="HFH28660.1"/>
    <property type="molecule type" value="Genomic_DNA"/>
</dbReference>
<evidence type="ECO:0000256" key="3">
    <source>
        <dbReference type="ARBA" id="ARBA00022806"/>
    </source>
</evidence>
<keyword evidence="4 6" id="KW-0067">ATP-binding</keyword>
<dbReference type="SUPFAM" id="SSF52540">
    <property type="entry name" value="P-loop containing nucleoside triphosphate hydrolases"/>
    <property type="match status" value="1"/>
</dbReference>
<organism evidence="10">
    <name type="scientific">Gracilinema caldarium</name>
    <dbReference type="NCBI Taxonomy" id="215591"/>
    <lineage>
        <taxon>Bacteria</taxon>
        <taxon>Pseudomonadati</taxon>
        <taxon>Spirochaetota</taxon>
        <taxon>Spirochaetia</taxon>
        <taxon>Spirochaetales</taxon>
        <taxon>Breznakiellaceae</taxon>
        <taxon>Gracilinema</taxon>
    </lineage>
</organism>
<dbReference type="GO" id="GO:0003724">
    <property type="term" value="F:RNA helicase activity"/>
    <property type="evidence" value="ECO:0007669"/>
    <property type="project" value="InterPro"/>
</dbReference>
<dbReference type="PROSITE" id="PS00039">
    <property type="entry name" value="DEAD_ATP_HELICASE"/>
    <property type="match status" value="1"/>
</dbReference>
<gene>
    <name evidence="10" type="ORF">ENS59_04000</name>
</gene>
<dbReference type="InterPro" id="IPR014001">
    <property type="entry name" value="Helicase_ATP-bd"/>
</dbReference>
<dbReference type="GO" id="GO:0016787">
    <property type="term" value="F:hydrolase activity"/>
    <property type="evidence" value="ECO:0007669"/>
    <property type="project" value="UniProtKB-KW"/>
</dbReference>
<dbReference type="InterPro" id="IPR044742">
    <property type="entry name" value="DEAD/DEAH_RhlB"/>
</dbReference>
<protein>
    <submittedName>
        <fullName evidence="10">DEAD/DEAH box helicase</fullName>
    </submittedName>
</protein>
<dbReference type="SMART" id="SM00487">
    <property type="entry name" value="DEXDc"/>
    <property type="match status" value="1"/>
</dbReference>
<dbReference type="PANTHER" id="PTHR47963">
    <property type="entry name" value="DEAD-BOX ATP-DEPENDENT RNA HELICASE 47, MITOCHONDRIAL"/>
    <property type="match status" value="1"/>
</dbReference>
<reference evidence="10" key="1">
    <citation type="journal article" date="2020" name="mSystems">
        <title>Genome- and Community-Level Interaction Insights into Carbon Utilization and Element Cycling Functions of Hydrothermarchaeota in Hydrothermal Sediment.</title>
        <authorList>
            <person name="Zhou Z."/>
            <person name="Liu Y."/>
            <person name="Xu W."/>
            <person name="Pan J."/>
            <person name="Luo Z.H."/>
            <person name="Li M."/>
        </authorList>
    </citation>
    <scope>NUCLEOTIDE SEQUENCE [LARGE SCALE GENOMIC DNA]</scope>
    <source>
        <strain evidence="10">SpSt-503</strain>
    </source>
</reference>
<feature type="short sequence motif" description="Q motif" evidence="5">
    <location>
        <begin position="3"/>
        <end position="31"/>
    </location>
</feature>
<evidence type="ECO:0000313" key="10">
    <source>
        <dbReference type="EMBL" id="HFH28660.1"/>
    </source>
</evidence>
<dbReference type="InterPro" id="IPR000629">
    <property type="entry name" value="RNA-helicase_DEAD-box_CS"/>
</dbReference>
<comment type="caution">
    <text evidence="10">The sequence shown here is derived from an EMBL/GenBank/DDBJ whole genome shotgun (WGS) entry which is preliminary data.</text>
</comment>
<dbReference type="InterPro" id="IPR027417">
    <property type="entry name" value="P-loop_NTPase"/>
</dbReference>
<evidence type="ECO:0000259" key="8">
    <source>
        <dbReference type="PROSITE" id="PS51194"/>
    </source>
</evidence>
<evidence type="ECO:0000256" key="1">
    <source>
        <dbReference type="ARBA" id="ARBA00022741"/>
    </source>
</evidence>
<dbReference type="SMART" id="SM00490">
    <property type="entry name" value="HELICc"/>
    <property type="match status" value="1"/>
</dbReference>
<dbReference type="PROSITE" id="PS51194">
    <property type="entry name" value="HELICASE_CTER"/>
    <property type="match status" value="1"/>
</dbReference>
<keyword evidence="2 6" id="KW-0378">Hydrolase</keyword>
<keyword evidence="1 6" id="KW-0547">Nucleotide-binding</keyword>
<dbReference type="InterPro" id="IPR001650">
    <property type="entry name" value="Helicase_C-like"/>
</dbReference>
<dbReference type="InterPro" id="IPR014014">
    <property type="entry name" value="RNA_helicase_DEAD_Q_motif"/>
</dbReference>
<feature type="domain" description="DEAD-box RNA helicase Q" evidence="9">
    <location>
        <begin position="3"/>
        <end position="31"/>
    </location>
</feature>
<dbReference type="GO" id="GO:0005829">
    <property type="term" value="C:cytosol"/>
    <property type="evidence" value="ECO:0007669"/>
    <property type="project" value="TreeGrafter"/>
</dbReference>